<protein>
    <recommendedName>
        <fullName evidence="1">Polysaccharide pyruvyl transferase domain-containing protein</fullName>
    </recommendedName>
</protein>
<gene>
    <name evidence="2" type="ORF">CBP12_05520</name>
</gene>
<reference evidence="3" key="1">
    <citation type="submission" date="2017-05" db="EMBL/GenBank/DDBJ databases">
        <authorList>
            <person name="Sung H."/>
        </authorList>
    </citation>
    <scope>NUCLEOTIDE SEQUENCE [LARGE SCALE GENOMIC DNA]</scope>
    <source>
        <strain evidence="3">AMac2203</strain>
    </source>
</reference>
<organism evidence="2 3">
    <name type="scientific">Oceanisphaera avium</name>
    <dbReference type="NCBI Taxonomy" id="1903694"/>
    <lineage>
        <taxon>Bacteria</taxon>
        <taxon>Pseudomonadati</taxon>
        <taxon>Pseudomonadota</taxon>
        <taxon>Gammaproteobacteria</taxon>
        <taxon>Aeromonadales</taxon>
        <taxon>Aeromonadaceae</taxon>
        <taxon>Oceanisphaera</taxon>
    </lineage>
</organism>
<dbReference type="PANTHER" id="PTHR36836">
    <property type="entry name" value="COLANIC ACID BIOSYNTHESIS PROTEIN WCAK"/>
    <property type="match status" value="1"/>
</dbReference>
<dbReference type="AlphaFoldDB" id="A0A1Y0CXN8"/>
<dbReference type="Pfam" id="PF04230">
    <property type="entry name" value="PS_pyruv_trans"/>
    <property type="match status" value="1"/>
</dbReference>
<dbReference type="OrthoDB" id="1814359at2"/>
<keyword evidence="3" id="KW-1185">Reference proteome</keyword>
<dbReference type="RefSeq" id="WP_086963549.1">
    <property type="nucleotide sequence ID" value="NZ_CP021376.1"/>
</dbReference>
<evidence type="ECO:0000313" key="2">
    <source>
        <dbReference type="EMBL" id="ART79677.1"/>
    </source>
</evidence>
<name>A0A1Y0CXN8_9GAMM</name>
<dbReference type="KEGG" id="ocm:CBP12_05520"/>
<feature type="domain" description="Polysaccharide pyruvyl transferase" evidence="1">
    <location>
        <begin position="15"/>
        <end position="318"/>
    </location>
</feature>
<dbReference type="EMBL" id="CP021376">
    <property type="protein sequence ID" value="ART79677.1"/>
    <property type="molecule type" value="Genomic_DNA"/>
</dbReference>
<evidence type="ECO:0000313" key="3">
    <source>
        <dbReference type="Proteomes" id="UP000243793"/>
    </source>
</evidence>
<sequence>MKNKICFAGLLSESNLGDRVILKSTWGLYQQAAKSYPDTDFCLLNLQFEKLTIPQRAFRKVRYLTGTYLQAKSYEEIERNELRLHYKRQLANVNLIVLVGGGLIKYKHQNMYQYLTAIINTAEELDIPLVINGAGVEGYSSSDARCQLLKTSLNKEIVKSITTRDDFDTLTQCYINQGNDKHLAKVADSAVFANEVYDIQAQSGKVFGIGLVRGNIFDDYEKSFSFAQSAELYAQIISEVERRGHSYQLFTNGYPGDSDLLALIKEKLNRPILSVIEPQHDKELVNTLAQFSSVIAARLHANIISYSLNIPTIGLVWNDKLKMFGKEIGHPERFLSCEEFDAKHIVDLAEQAMVQGYNQNQRQQYRASAKNNINYVFNAWQNATL</sequence>
<dbReference type="Proteomes" id="UP000243793">
    <property type="component" value="Chromosome"/>
</dbReference>
<dbReference type="InterPro" id="IPR007345">
    <property type="entry name" value="Polysacch_pyruvyl_Trfase"/>
</dbReference>
<evidence type="ECO:0000259" key="1">
    <source>
        <dbReference type="Pfam" id="PF04230"/>
    </source>
</evidence>
<dbReference type="PANTHER" id="PTHR36836:SF1">
    <property type="entry name" value="COLANIC ACID BIOSYNTHESIS PROTEIN WCAK"/>
    <property type="match status" value="1"/>
</dbReference>
<accession>A0A1Y0CXN8</accession>
<proteinExistence type="predicted"/>